<proteinExistence type="predicted"/>
<keyword evidence="3" id="KW-1185">Reference proteome</keyword>
<evidence type="ECO:0000313" key="3">
    <source>
        <dbReference type="Proteomes" id="UP000195440"/>
    </source>
</evidence>
<evidence type="ECO:0000313" key="2">
    <source>
        <dbReference type="EMBL" id="OUM75228.1"/>
    </source>
</evidence>
<comment type="caution">
    <text evidence="2">The sequence shown here is derived from an EMBL/GenBank/DDBJ whole genome shotgun (WGS) entry which is preliminary data.</text>
</comment>
<accession>A0A1Y3P5Z8</accession>
<feature type="chain" id="PRO_5012079238" evidence="1">
    <location>
        <begin position="27"/>
        <end position="326"/>
    </location>
</feature>
<reference evidence="2 3" key="1">
    <citation type="journal article" date="2017" name="Syst. Appl. Microbiol.">
        <title>Pseudomonas caspiana sp. nov., a citrus pathogen in the Pseudomonas syringae phylogenetic group.</title>
        <authorList>
            <person name="Busquets A."/>
            <person name="Gomila M."/>
            <person name="Beiki F."/>
            <person name="Mulet M."/>
            <person name="Rahimian H."/>
            <person name="Garcia-Valdes E."/>
            <person name="Lalucat J."/>
        </authorList>
    </citation>
    <scope>NUCLEOTIDE SEQUENCE [LARGE SCALE GENOMIC DNA]</scope>
    <source>
        <strain evidence="2 3">FBF102</strain>
    </source>
</reference>
<dbReference type="AlphaFoldDB" id="A0A1Y3P5Z8"/>
<dbReference type="OrthoDB" id="5901060at2"/>
<protein>
    <submittedName>
        <fullName evidence="2">Uncharacterized protein</fullName>
    </submittedName>
</protein>
<evidence type="ECO:0000256" key="1">
    <source>
        <dbReference type="SAM" id="SignalP"/>
    </source>
</evidence>
<dbReference type="Proteomes" id="UP000195440">
    <property type="component" value="Unassembled WGS sequence"/>
</dbReference>
<feature type="signal peptide" evidence="1">
    <location>
        <begin position="1"/>
        <end position="26"/>
    </location>
</feature>
<gene>
    <name evidence="2" type="ORF">AUC60_03235</name>
</gene>
<organism evidence="2 3">
    <name type="scientific">Pseudomonas caspiana</name>
    <dbReference type="NCBI Taxonomy" id="1451454"/>
    <lineage>
        <taxon>Bacteria</taxon>
        <taxon>Pseudomonadati</taxon>
        <taxon>Pseudomonadota</taxon>
        <taxon>Gammaproteobacteria</taxon>
        <taxon>Pseudomonadales</taxon>
        <taxon>Pseudomonadaceae</taxon>
        <taxon>Pseudomonas</taxon>
    </lineage>
</organism>
<sequence>MNKKWVFSTLASAVLLASSCQLLAQAADCDDPTVTDVVVEEQINMGSEPVELGLESQSTIEPELVPEEQNAVEAPEFIVLSDKIHQIQEVLENARSVHHYSFTSIRGQDVLLGTPEPKMLNQLWKVEYQVNGSDWKVKAVSFPEAFRGLDAGSVVNIRVSAVEGAQVENAAYSVVLGSYPWRDYNLHHEDGLLRIPYGTPTLLVTQAIEKALLEVKFWDSKGAPLEGGVLKLDFNHHGTGSRDPIFLISGSDGKASKLLEFGKCEGGDLANNFTQKIDKNRATWATRYKVGFYTGANVLLGELADSLHSHGFGHICKRFLVNWERY</sequence>
<keyword evidence="1" id="KW-0732">Signal</keyword>
<name>A0A1Y3P5Z8_9PSED</name>
<dbReference type="PROSITE" id="PS51257">
    <property type="entry name" value="PROKAR_LIPOPROTEIN"/>
    <property type="match status" value="1"/>
</dbReference>
<dbReference type="EMBL" id="LOHF01000002">
    <property type="protein sequence ID" value="OUM75228.1"/>
    <property type="molecule type" value="Genomic_DNA"/>
</dbReference>
<dbReference type="RefSeq" id="WP_087264659.1">
    <property type="nucleotide sequence ID" value="NZ_JBJGBV010000005.1"/>
</dbReference>